<dbReference type="Proteomes" id="UP000468766">
    <property type="component" value="Unassembled WGS sequence"/>
</dbReference>
<comment type="subcellular location">
    <subcellularLocation>
        <location evidence="1">Periplasm</location>
    </subcellularLocation>
</comment>
<feature type="transmembrane region" description="Helical" evidence="6">
    <location>
        <begin position="6"/>
        <end position="27"/>
    </location>
</feature>
<dbReference type="Gene3D" id="3.40.190.10">
    <property type="entry name" value="Periplasmic binding protein-like II"/>
    <property type="match status" value="2"/>
</dbReference>
<dbReference type="PANTHER" id="PTHR30368:SF2">
    <property type="entry name" value="SULFATE-BINDING PROTEIN"/>
    <property type="match status" value="1"/>
</dbReference>
<evidence type="ECO:0000256" key="5">
    <source>
        <dbReference type="ARBA" id="ARBA00022764"/>
    </source>
</evidence>
<organism evidence="7 8">
    <name type="scientific">Heliorestis acidaminivorans</name>
    <dbReference type="NCBI Taxonomy" id="553427"/>
    <lineage>
        <taxon>Bacteria</taxon>
        <taxon>Bacillati</taxon>
        <taxon>Bacillota</taxon>
        <taxon>Clostridia</taxon>
        <taxon>Eubacteriales</taxon>
        <taxon>Heliobacteriaceae</taxon>
        <taxon>Heliorestis</taxon>
    </lineage>
</organism>
<sequence length="365" mass="41398">MPSPQVSGIILLIMLSFIVTACTPGMLGLGKREDYTREAVLTISAYSVTKEALEREIIPAFQEKWEREQGEPVIIRQTYGPSGAQARAIAGGLRADIALLALESDMNLIAREGLITEPWKEKKHGGQVTRSIVTFGVRPGNPLAIEDWPDLMHEGIEIIYPSPRTSGGAMWVINAIYGSALKESEKVDYKNHQGLDNQLKLDSQKQEKGRERLKRIQSNVRVMDKSARESMTTFEKGLGQVIITYENELLLRNREEKIYEIIYPYSTILIENPVALIDKNVERNGNRKIAEAFLDYLWSREAQEIFANYGFRPVHEEVMAERIDQFPQPEGLFDIDYLGGWDEVRVNLYGPQGLWTQVIEGREQG</sequence>
<protein>
    <submittedName>
        <fullName evidence="7">Sulfate ABC transporter substrate-binding protein</fullName>
    </submittedName>
</protein>
<dbReference type="GO" id="GO:0042597">
    <property type="term" value="C:periplasmic space"/>
    <property type="evidence" value="ECO:0007669"/>
    <property type="project" value="UniProtKB-SubCell"/>
</dbReference>
<dbReference type="GO" id="GO:0140104">
    <property type="term" value="F:molecular carrier activity"/>
    <property type="evidence" value="ECO:0007669"/>
    <property type="project" value="InterPro"/>
</dbReference>
<dbReference type="GO" id="GO:1902358">
    <property type="term" value="P:sulfate transmembrane transport"/>
    <property type="evidence" value="ECO:0007669"/>
    <property type="project" value="InterPro"/>
</dbReference>
<dbReference type="OrthoDB" id="9802127at2"/>
<comment type="similarity">
    <text evidence="2">Belongs to the prokaryotic sulfate-binding protein family.</text>
</comment>
<dbReference type="CDD" id="cd01005">
    <property type="entry name" value="PBP2_CysP"/>
    <property type="match status" value="1"/>
</dbReference>
<evidence type="ECO:0000256" key="3">
    <source>
        <dbReference type="ARBA" id="ARBA00022448"/>
    </source>
</evidence>
<proteinExistence type="inferred from homology"/>
<evidence type="ECO:0000313" key="7">
    <source>
        <dbReference type="EMBL" id="KAB2951871.1"/>
    </source>
</evidence>
<keyword evidence="3" id="KW-0813">Transport</keyword>
<accession>A0A6I0F402</accession>
<dbReference type="AlphaFoldDB" id="A0A6I0F402"/>
<dbReference type="NCBIfam" id="TIGR00971">
    <property type="entry name" value="3a0106s03"/>
    <property type="match status" value="1"/>
</dbReference>
<keyword evidence="4" id="KW-0732">Signal</keyword>
<evidence type="ECO:0000313" key="8">
    <source>
        <dbReference type="Proteomes" id="UP000468766"/>
    </source>
</evidence>
<keyword evidence="6" id="KW-1133">Transmembrane helix</keyword>
<dbReference type="EMBL" id="WBXO01000009">
    <property type="protein sequence ID" value="KAB2951871.1"/>
    <property type="molecule type" value="Genomic_DNA"/>
</dbReference>
<comment type="caution">
    <text evidence="7">The sequence shown here is derived from an EMBL/GenBank/DDBJ whole genome shotgun (WGS) entry which is preliminary data.</text>
</comment>
<reference evidence="7 8" key="1">
    <citation type="submission" date="2019-10" db="EMBL/GenBank/DDBJ databases">
        <title>Whole-genome sequence of the extremophile Heliorestis acidaminivorans DSM 24790.</title>
        <authorList>
            <person name="Kyndt J.A."/>
            <person name="Meyer T.E."/>
        </authorList>
    </citation>
    <scope>NUCLEOTIDE SEQUENCE [LARGE SCALE GENOMIC DNA]</scope>
    <source>
        <strain evidence="7 8">DSM 24790</strain>
    </source>
</reference>
<keyword evidence="5" id="KW-0574">Periplasm</keyword>
<keyword evidence="6" id="KW-0812">Transmembrane</keyword>
<evidence type="ECO:0000256" key="6">
    <source>
        <dbReference type="SAM" id="Phobius"/>
    </source>
</evidence>
<dbReference type="Pfam" id="PF13531">
    <property type="entry name" value="SBP_bac_11"/>
    <property type="match status" value="1"/>
</dbReference>
<dbReference type="InterPro" id="IPR005669">
    <property type="entry name" value="Thiosulph/SO4-bd"/>
</dbReference>
<evidence type="ECO:0000256" key="4">
    <source>
        <dbReference type="ARBA" id="ARBA00022729"/>
    </source>
</evidence>
<keyword evidence="6" id="KW-0472">Membrane</keyword>
<dbReference type="SUPFAM" id="SSF53850">
    <property type="entry name" value="Periplasmic binding protein-like II"/>
    <property type="match status" value="1"/>
</dbReference>
<dbReference type="PANTHER" id="PTHR30368">
    <property type="entry name" value="SULFATE-BINDING PROTEIN"/>
    <property type="match status" value="1"/>
</dbReference>
<evidence type="ECO:0000256" key="1">
    <source>
        <dbReference type="ARBA" id="ARBA00004418"/>
    </source>
</evidence>
<name>A0A6I0F402_9FIRM</name>
<evidence type="ECO:0000256" key="2">
    <source>
        <dbReference type="ARBA" id="ARBA00006099"/>
    </source>
</evidence>
<gene>
    <name evidence="7" type="ORF">F9B85_11080</name>
</gene>
<keyword evidence="8" id="KW-1185">Reference proteome</keyword>